<protein>
    <submittedName>
        <fullName evidence="2">Uncharacterized protein</fullName>
    </submittedName>
</protein>
<feature type="transmembrane region" description="Helical" evidence="1">
    <location>
        <begin position="7"/>
        <end position="25"/>
    </location>
</feature>
<dbReference type="RefSeq" id="WP_311485649.1">
    <property type="nucleotide sequence ID" value="NZ_JAVRHP010000128.1"/>
</dbReference>
<keyword evidence="1" id="KW-1133">Transmembrane helix</keyword>
<feature type="non-terminal residue" evidence="2">
    <location>
        <position position="1"/>
    </location>
</feature>
<feature type="transmembrane region" description="Helical" evidence="1">
    <location>
        <begin position="31"/>
        <end position="48"/>
    </location>
</feature>
<comment type="caution">
    <text evidence="2">The sequence shown here is derived from an EMBL/GenBank/DDBJ whole genome shotgun (WGS) entry which is preliminary data.</text>
</comment>
<keyword evidence="1" id="KW-0812">Transmembrane</keyword>
<evidence type="ECO:0000313" key="2">
    <source>
        <dbReference type="EMBL" id="MDT0651547.1"/>
    </source>
</evidence>
<reference evidence="2 3" key="1">
    <citation type="submission" date="2023-09" db="EMBL/GenBank/DDBJ databases">
        <authorList>
            <person name="Rey-Velasco X."/>
        </authorList>
    </citation>
    <scope>NUCLEOTIDE SEQUENCE [LARGE SCALE GENOMIC DNA]</scope>
    <source>
        <strain evidence="2 3">F297</strain>
    </source>
</reference>
<evidence type="ECO:0000256" key="1">
    <source>
        <dbReference type="SAM" id="Phobius"/>
    </source>
</evidence>
<organism evidence="2 3">
    <name type="scientific">Autumnicola edwardsiae</name>
    <dbReference type="NCBI Taxonomy" id="3075594"/>
    <lineage>
        <taxon>Bacteria</taxon>
        <taxon>Pseudomonadati</taxon>
        <taxon>Bacteroidota</taxon>
        <taxon>Flavobacteriia</taxon>
        <taxon>Flavobacteriales</taxon>
        <taxon>Flavobacteriaceae</taxon>
        <taxon>Autumnicola</taxon>
    </lineage>
</organism>
<name>A0ABU3CYV9_9FLAO</name>
<evidence type="ECO:0000313" key="3">
    <source>
        <dbReference type="Proteomes" id="UP001248819"/>
    </source>
</evidence>
<dbReference type="EMBL" id="JAVRHP010000128">
    <property type="protein sequence ID" value="MDT0651547.1"/>
    <property type="molecule type" value="Genomic_DNA"/>
</dbReference>
<keyword evidence="3" id="KW-1185">Reference proteome</keyword>
<accession>A0ABU3CYV9</accession>
<gene>
    <name evidence="2" type="ORF">RM529_15430</name>
</gene>
<proteinExistence type="predicted"/>
<dbReference type="Proteomes" id="UP001248819">
    <property type="component" value="Unassembled WGS sequence"/>
</dbReference>
<sequence>RCMAMIFLNFICFIIFFGEIFSILIRRKETFAQFLLLGVIAFMIIWRADSLLPRYLRDTKTLEDLMSLKNEGDNYLIYADRKESPSIKYLFEYGELKDSQEDYSYPDNFYFQKMIKHSFNEERKSKVEWYNSQPTMNKLLMYDVLIAPELFKMKPPESSNRWKFLKGSEKVFVKVGRGKE</sequence>
<keyword evidence="1" id="KW-0472">Membrane</keyword>